<protein>
    <submittedName>
        <fullName evidence="2">Uncharacterized protein</fullName>
    </submittedName>
</protein>
<accession>A0A9X1L4X3</accession>
<feature type="non-terminal residue" evidence="2">
    <location>
        <position position="1"/>
    </location>
</feature>
<reference evidence="2" key="1">
    <citation type="submission" date="2021-10" db="EMBL/GenBank/DDBJ databases">
        <title>Tamlana sargassums sp. nov., and Tamlana laminarinivorans sp. nov., two new bacteria isolated from the brown alga.</title>
        <authorList>
            <person name="Li J."/>
        </authorList>
    </citation>
    <scope>NUCLEOTIDE SEQUENCE</scope>
    <source>
        <strain evidence="2">PT2-4</strain>
    </source>
</reference>
<evidence type="ECO:0000313" key="2">
    <source>
        <dbReference type="EMBL" id="MCB4799934.1"/>
    </source>
</evidence>
<name>A0A9X1L4X3_9FLAO</name>
<feature type="coiled-coil region" evidence="1">
    <location>
        <begin position="24"/>
        <end position="102"/>
    </location>
</feature>
<proteinExistence type="predicted"/>
<dbReference type="AlphaFoldDB" id="A0A9X1L4X3"/>
<keyword evidence="1" id="KW-0175">Coiled coil</keyword>
<evidence type="ECO:0000256" key="1">
    <source>
        <dbReference type="SAM" id="Coils"/>
    </source>
</evidence>
<dbReference type="RefSeq" id="WP_226544414.1">
    <property type="nucleotide sequence ID" value="NZ_JAJAPW010000006.1"/>
</dbReference>
<keyword evidence="3" id="KW-1185">Reference proteome</keyword>
<dbReference type="Proteomes" id="UP001139199">
    <property type="component" value="Unassembled WGS sequence"/>
</dbReference>
<evidence type="ECO:0000313" key="3">
    <source>
        <dbReference type="Proteomes" id="UP001139199"/>
    </source>
</evidence>
<comment type="caution">
    <text evidence="2">The sequence shown here is derived from an EMBL/GenBank/DDBJ whole genome shotgun (WGS) entry which is preliminary data.</text>
</comment>
<organism evidence="2 3">
    <name type="scientific">Neotamlana laminarinivorans</name>
    <dbReference type="NCBI Taxonomy" id="2883124"/>
    <lineage>
        <taxon>Bacteria</taxon>
        <taxon>Pseudomonadati</taxon>
        <taxon>Bacteroidota</taxon>
        <taxon>Flavobacteriia</taxon>
        <taxon>Flavobacteriales</taxon>
        <taxon>Flavobacteriaceae</taxon>
        <taxon>Neotamlana</taxon>
    </lineage>
</organism>
<gene>
    <name evidence="2" type="ORF">LG649_13860</name>
</gene>
<sequence>ALKAQQIKRETEKQKQILDSINIAKAEEIKLEQIRIQNLKYKQQQDSIAKAKKLLKDKEIQDAKQAELSLEKQSQIKDSINRDNFIEKRKQLIAEAAKKEQLENLEKLRIKDSITKAKNNITSKTEANTCKYFINEYDSFNKQQLIITEKYYIQNKLNIELIREGTKAKINFNYFEDLGCVDYVPNRRSSVLITLENNVNLKFYHSGSLDCNFFSLKANLNSSQIEALKQSPIKSINLKASKTSVLLTDIDYKNFFIEKLQCLDY</sequence>
<dbReference type="EMBL" id="JAJAPW010000006">
    <property type="protein sequence ID" value="MCB4799934.1"/>
    <property type="molecule type" value="Genomic_DNA"/>
</dbReference>